<reference evidence="1 2" key="1">
    <citation type="submission" date="2022-04" db="EMBL/GenBank/DDBJ databases">
        <title>Genome draft of Actinomadura sp. ATCC 31491.</title>
        <authorList>
            <person name="Shi X."/>
            <person name="Du Y."/>
        </authorList>
    </citation>
    <scope>NUCLEOTIDE SEQUENCE [LARGE SCALE GENOMIC DNA]</scope>
    <source>
        <strain evidence="1 2">ATCC 31491</strain>
    </source>
</reference>
<evidence type="ECO:0000313" key="2">
    <source>
        <dbReference type="Proteomes" id="UP001317259"/>
    </source>
</evidence>
<proteinExistence type="predicted"/>
<dbReference type="EMBL" id="JAKRKC020000002">
    <property type="protein sequence ID" value="MCK2218617.1"/>
    <property type="molecule type" value="Genomic_DNA"/>
</dbReference>
<sequence>MSWYDHGLVVVWTASGRREVTPAAAFNEMANPIADLGHGHEVWKQL</sequence>
<evidence type="ECO:0000313" key="1">
    <source>
        <dbReference type="EMBL" id="MCK2218617.1"/>
    </source>
</evidence>
<gene>
    <name evidence="1" type="ORF">MF672_033195</name>
</gene>
<comment type="caution">
    <text evidence="1">The sequence shown here is derived from an EMBL/GenBank/DDBJ whole genome shotgun (WGS) entry which is preliminary data.</text>
</comment>
<protein>
    <submittedName>
        <fullName evidence="1">Uncharacterized protein</fullName>
    </submittedName>
</protein>
<keyword evidence="2" id="KW-1185">Reference proteome</keyword>
<dbReference type="Proteomes" id="UP001317259">
    <property type="component" value="Unassembled WGS sequence"/>
</dbReference>
<accession>A0ABT0G248</accession>
<dbReference type="RefSeq" id="WP_242382298.1">
    <property type="nucleotide sequence ID" value="NZ_JAKRKC020000002.1"/>
</dbReference>
<name>A0ABT0G248_9ACTN</name>
<organism evidence="1 2">
    <name type="scientific">Actinomadura luzonensis</name>
    <dbReference type="NCBI Taxonomy" id="2805427"/>
    <lineage>
        <taxon>Bacteria</taxon>
        <taxon>Bacillati</taxon>
        <taxon>Actinomycetota</taxon>
        <taxon>Actinomycetes</taxon>
        <taxon>Streptosporangiales</taxon>
        <taxon>Thermomonosporaceae</taxon>
        <taxon>Actinomadura</taxon>
    </lineage>
</organism>